<evidence type="ECO:0000256" key="2">
    <source>
        <dbReference type="ARBA" id="ARBA00007663"/>
    </source>
</evidence>
<dbReference type="InterPro" id="IPR017945">
    <property type="entry name" value="DHBP_synth_RibB-like_a/b_dom"/>
</dbReference>
<evidence type="ECO:0000313" key="14">
    <source>
        <dbReference type="EMBL" id="BAO55583.1"/>
    </source>
</evidence>
<dbReference type="GO" id="GO:0005524">
    <property type="term" value="F:ATP binding"/>
    <property type="evidence" value="ECO:0007669"/>
    <property type="project" value="UniProtKB-KW"/>
</dbReference>
<keyword evidence="6" id="KW-0819">tRNA processing</keyword>
<dbReference type="KEGG" id="nmf:NMS_1574"/>
<dbReference type="PROSITE" id="PS51163">
    <property type="entry name" value="YRDC"/>
    <property type="match status" value="1"/>
</dbReference>
<dbReference type="Proteomes" id="UP000031760">
    <property type="component" value="Chromosome"/>
</dbReference>
<gene>
    <name evidence="14" type="ORF">NMS_1574</name>
</gene>
<evidence type="ECO:0000256" key="12">
    <source>
        <dbReference type="SAM" id="MobiDB-lite"/>
    </source>
</evidence>
<dbReference type="GO" id="GO:0006450">
    <property type="term" value="P:regulation of translational fidelity"/>
    <property type="evidence" value="ECO:0007669"/>
    <property type="project" value="TreeGrafter"/>
</dbReference>
<dbReference type="GO" id="GO:0003725">
    <property type="term" value="F:double-stranded RNA binding"/>
    <property type="evidence" value="ECO:0007669"/>
    <property type="project" value="InterPro"/>
</dbReference>
<comment type="catalytic activity">
    <reaction evidence="11">
        <text>L-threonine + hydrogencarbonate + ATP = L-threonylcarbamoyladenylate + diphosphate + H2O</text>
        <dbReference type="Rhea" id="RHEA:36407"/>
        <dbReference type="ChEBI" id="CHEBI:15377"/>
        <dbReference type="ChEBI" id="CHEBI:17544"/>
        <dbReference type="ChEBI" id="CHEBI:30616"/>
        <dbReference type="ChEBI" id="CHEBI:33019"/>
        <dbReference type="ChEBI" id="CHEBI:57926"/>
        <dbReference type="ChEBI" id="CHEBI:73682"/>
        <dbReference type="EC" id="2.7.7.87"/>
    </reaction>
</comment>
<evidence type="ECO:0000256" key="6">
    <source>
        <dbReference type="ARBA" id="ARBA00022694"/>
    </source>
</evidence>
<keyword evidence="9" id="KW-0067">ATP-binding</keyword>
<evidence type="ECO:0000256" key="7">
    <source>
        <dbReference type="ARBA" id="ARBA00022695"/>
    </source>
</evidence>
<accession>W8VVM5</accession>
<comment type="similarity">
    <text evidence="2">Belongs to the SUA5 family.</text>
</comment>
<evidence type="ECO:0000256" key="9">
    <source>
        <dbReference type="ARBA" id="ARBA00022840"/>
    </source>
</evidence>
<dbReference type="AlphaFoldDB" id="W8VVM5"/>
<evidence type="ECO:0000256" key="4">
    <source>
        <dbReference type="ARBA" id="ARBA00022490"/>
    </source>
</evidence>
<dbReference type="GO" id="GO:0000049">
    <property type="term" value="F:tRNA binding"/>
    <property type="evidence" value="ECO:0007669"/>
    <property type="project" value="TreeGrafter"/>
</dbReference>
<dbReference type="InterPro" id="IPR006070">
    <property type="entry name" value="Sua5-like_dom"/>
</dbReference>
<dbReference type="PANTHER" id="PTHR17490:SF16">
    <property type="entry name" value="THREONYLCARBAMOYL-AMP SYNTHASE"/>
    <property type="match status" value="1"/>
</dbReference>
<feature type="domain" description="YrdC-like" evidence="13">
    <location>
        <begin position="31"/>
        <end position="215"/>
    </location>
</feature>
<reference evidence="14 15" key="1">
    <citation type="journal article" date="2014" name="Proc. Natl. Acad. Sci. U.S.A.">
        <title>Functional characterization of flavobacteria rhodopsins reveals a unique class of light-driven chloride pump in bacteria.</title>
        <authorList>
            <person name="Yoshizawa S."/>
            <person name="Kumagai Y."/>
            <person name="Kim H."/>
            <person name="Ogura Y."/>
            <person name="Hayashi T."/>
            <person name="Iwasaki W."/>
            <person name="DeLong E.F."/>
            <person name="Kogure K."/>
        </authorList>
    </citation>
    <scope>NUCLEOTIDE SEQUENCE [LARGE SCALE GENOMIC DNA]</scope>
    <source>
        <strain evidence="14 15">S1-08</strain>
    </source>
</reference>
<keyword evidence="8" id="KW-0547">Nucleotide-binding</keyword>
<dbReference type="SUPFAM" id="SSF55821">
    <property type="entry name" value="YrdC/RibB"/>
    <property type="match status" value="1"/>
</dbReference>
<dbReference type="EC" id="2.7.7.87" evidence="3"/>
<dbReference type="EMBL" id="AP014548">
    <property type="protein sequence ID" value="BAO55583.1"/>
    <property type="molecule type" value="Genomic_DNA"/>
</dbReference>
<keyword evidence="7" id="KW-0548">Nucleotidyltransferase</keyword>
<evidence type="ECO:0000259" key="13">
    <source>
        <dbReference type="PROSITE" id="PS51163"/>
    </source>
</evidence>
<dbReference type="HOGENOM" id="CLU_031397_3_2_10"/>
<keyword evidence="5" id="KW-0808">Transferase</keyword>
<proteinExistence type="inferred from homology"/>
<keyword evidence="4" id="KW-0963">Cytoplasm</keyword>
<organism evidence="14 15">
    <name type="scientific">Nonlabens marinus S1-08</name>
    <dbReference type="NCBI Taxonomy" id="1454201"/>
    <lineage>
        <taxon>Bacteria</taxon>
        <taxon>Pseudomonadati</taxon>
        <taxon>Bacteroidota</taxon>
        <taxon>Flavobacteriia</taxon>
        <taxon>Flavobacteriales</taxon>
        <taxon>Flavobacteriaceae</taxon>
        <taxon>Nonlabens</taxon>
    </lineage>
</organism>
<dbReference type="PANTHER" id="PTHR17490">
    <property type="entry name" value="SUA5"/>
    <property type="match status" value="1"/>
</dbReference>
<dbReference type="RefSeq" id="WP_084217650.1">
    <property type="nucleotide sequence ID" value="NZ_AP014548.1"/>
</dbReference>
<evidence type="ECO:0000256" key="5">
    <source>
        <dbReference type="ARBA" id="ARBA00022679"/>
    </source>
</evidence>
<evidence type="ECO:0000256" key="10">
    <source>
        <dbReference type="ARBA" id="ARBA00029774"/>
    </source>
</evidence>
<feature type="region of interest" description="Disordered" evidence="12">
    <location>
        <begin position="1"/>
        <end position="26"/>
    </location>
</feature>
<dbReference type="STRING" id="1454201.NMS_1574"/>
<dbReference type="GO" id="GO:0005737">
    <property type="term" value="C:cytoplasm"/>
    <property type="evidence" value="ECO:0007669"/>
    <property type="project" value="UniProtKB-SubCell"/>
</dbReference>
<dbReference type="Gene3D" id="3.90.870.10">
    <property type="entry name" value="DHBP synthase"/>
    <property type="match status" value="1"/>
</dbReference>
<dbReference type="NCBIfam" id="TIGR00057">
    <property type="entry name" value="L-threonylcarbamoyladenylate synthase"/>
    <property type="match status" value="1"/>
</dbReference>
<evidence type="ECO:0000256" key="8">
    <source>
        <dbReference type="ARBA" id="ARBA00022741"/>
    </source>
</evidence>
<sequence length="215" mass="24319">MSKSDRHSNRRDQVRGRENKKTKEPKFDIPRKFVQEAVAHLKKGNTILYPTDTIYGIGCDATNFEAVEKIYAIKERDPSKSLLILVDSFPMLDQYIEEVPEMAWEVLKVNKDPLTIVFDRPKGVAENLIASDNSLAVRVTNDPLCREIIRGLRKPIVSTSANISGHPSPVHFEDISKELLERVDHVVDLPLPAKNLKPSAIMKISNDGLIKIIRK</sequence>
<evidence type="ECO:0000313" key="15">
    <source>
        <dbReference type="Proteomes" id="UP000031760"/>
    </source>
</evidence>
<comment type="subcellular location">
    <subcellularLocation>
        <location evidence="1">Cytoplasm</location>
    </subcellularLocation>
</comment>
<evidence type="ECO:0000256" key="1">
    <source>
        <dbReference type="ARBA" id="ARBA00004496"/>
    </source>
</evidence>
<dbReference type="OrthoDB" id="9814580at2"/>
<dbReference type="GO" id="GO:0061710">
    <property type="term" value="F:L-threonylcarbamoyladenylate synthase"/>
    <property type="evidence" value="ECO:0007669"/>
    <property type="project" value="UniProtKB-EC"/>
</dbReference>
<dbReference type="Pfam" id="PF01300">
    <property type="entry name" value="Sua5_yciO_yrdC"/>
    <property type="match status" value="1"/>
</dbReference>
<evidence type="ECO:0000256" key="3">
    <source>
        <dbReference type="ARBA" id="ARBA00012584"/>
    </source>
</evidence>
<protein>
    <recommendedName>
        <fullName evidence="10">L-threonylcarbamoyladenylate synthase</fullName>
        <ecNumber evidence="3">2.7.7.87</ecNumber>
    </recommendedName>
    <alternativeName>
        <fullName evidence="10">L-threonylcarbamoyladenylate synthase</fullName>
    </alternativeName>
</protein>
<keyword evidence="15" id="KW-1185">Reference proteome</keyword>
<evidence type="ECO:0000256" key="11">
    <source>
        <dbReference type="ARBA" id="ARBA00048366"/>
    </source>
</evidence>
<name>W8VVM5_9FLAO</name>
<dbReference type="InterPro" id="IPR050156">
    <property type="entry name" value="TC-AMP_synthase_SUA5"/>
</dbReference>
<dbReference type="GO" id="GO:0008033">
    <property type="term" value="P:tRNA processing"/>
    <property type="evidence" value="ECO:0007669"/>
    <property type="project" value="UniProtKB-KW"/>
</dbReference>